<evidence type="ECO:0000313" key="2">
    <source>
        <dbReference type="EMBL" id="KAG0574267.1"/>
    </source>
</evidence>
<evidence type="ECO:0000256" key="1">
    <source>
        <dbReference type="SAM" id="MobiDB-lite"/>
    </source>
</evidence>
<reference evidence="2" key="1">
    <citation type="submission" date="2020-06" db="EMBL/GenBank/DDBJ databases">
        <title>WGS assembly of Ceratodon purpureus strain R40.</title>
        <authorList>
            <person name="Carey S.B."/>
            <person name="Jenkins J."/>
            <person name="Shu S."/>
            <person name="Lovell J.T."/>
            <person name="Sreedasyam A."/>
            <person name="Maumus F."/>
            <person name="Tiley G.P."/>
            <person name="Fernandez-Pozo N."/>
            <person name="Barry K."/>
            <person name="Chen C."/>
            <person name="Wang M."/>
            <person name="Lipzen A."/>
            <person name="Daum C."/>
            <person name="Saski C.A."/>
            <person name="Payton A.C."/>
            <person name="Mcbreen J.C."/>
            <person name="Conrad R.E."/>
            <person name="Kollar L.M."/>
            <person name="Olsson S."/>
            <person name="Huttunen S."/>
            <person name="Landis J.B."/>
            <person name="Wickett N.J."/>
            <person name="Johnson M.G."/>
            <person name="Rensing S.A."/>
            <person name="Grimwood J."/>
            <person name="Schmutz J."/>
            <person name="Mcdaniel S.F."/>
        </authorList>
    </citation>
    <scope>NUCLEOTIDE SEQUENCE</scope>
    <source>
        <strain evidence="2">R40</strain>
    </source>
</reference>
<dbReference type="Proteomes" id="UP000822688">
    <property type="component" value="Chromosome V"/>
</dbReference>
<protein>
    <submittedName>
        <fullName evidence="2">Uncharacterized protein</fullName>
    </submittedName>
</protein>
<dbReference type="EMBL" id="CM026426">
    <property type="protein sequence ID" value="KAG0574267.1"/>
    <property type="molecule type" value="Genomic_DNA"/>
</dbReference>
<organism evidence="2 3">
    <name type="scientific">Ceratodon purpureus</name>
    <name type="common">Fire moss</name>
    <name type="synonym">Dicranum purpureum</name>
    <dbReference type="NCBI Taxonomy" id="3225"/>
    <lineage>
        <taxon>Eukaryota</taxon>
        <taxon>Viridiplantae</taxon>
        <taxon>Streptophyta</taxon>
        <taxon>Embryophyta</taxon>
        <taxon>Bryophyta</taxon>
        <taxon>Bryophytina</taxon>
        <taxon>Bryopsida</taxon>
        <taxon>Dicranidae</taxon>
        <taxon>Pseudoditrichales</taxon>
        <taxon>Ditrichaceae</taxon>
        <taxon>Ceratodon</taxon>
    </lineage>
</organism>
<evidence type="ECO:0000313" key="3">
    <source>
        <dbReference type="Proteomes" id="UP000822688"/>
    </source>
</evidence>
<feature type="compositionally biased region" description="Basic and acidic residues" evidence="1">
    <location>
        <begin position="31"/>
        <end position="58"/>
    </location>
</feature>
<dbReference type="AlphaFoldDB" id="A0A8T0HTZ9"/>
<comment type="caution">
    <text evidence="2">The sequence shown here is derived from an EMBL/GenBank/DDBJ whole genome shotgun (WGS) entry which is preliminary data.</text>
</comment>
<name>A0A8T0HTZ9_CERPU</name>
<gene>
    <name evidence="2" type="ORF">KC19_VG248800</name>
</gene>
<feature type="compositionally biased region" description="Basic and acidic residues" evidence="1">
    <location>
        <begin position="9"/>
        <end position="24"/>
    </location>
</feature>
<sequence length="119" mass="13435">MLKKACPGKTRETTFMEGGGEERMANQSLHQTDKSDSVAGEKFKEKELAPQMSREARPKLHPPHRVLELGLAAATMRLHYRTEESAAGVNQVPSTYGTLRLQWIVLRLGNLVYFRVHSM</sequence>
<keyword evidence="3" id="KW-1185">Reference proteome</keyword>
<proteinExistence type="predicted"/>
<accession>A0A8T0HTZ9</accession>
<feature type="region of interest" description="Disordered" evidence="1">
    <location>
        <begin position="1"/>
        <end position="62"/>
    </location>
</feature>